<evidence type="ECO:0000313" key="1">
    <source>
        <dbReference type="EMBL" id="GET87571.1"/>
    </source>
</evidence>
<dbReference type="VEuPathDB" id="TriTrypDB:LtaPh_1701800"/>
<organism evidence="1 2">
    <name type="scientific">Leishmania tarentolae</name>
    <name type="common">Sauroleishmania tarentolae</name>
    <dbReference type="NCBI Taxonomy" id="5689"/>
    <lineage>
        <taxon>Eukaryota</taxon>
        <taxon>Discoba</taxon>
        <taxon>Euglenozoa</taxon>
        <taxon>Kinetoplastea</taxon>
        <taxon>Metakinetoplastina</taxon>
        <taxon>Trypanosomatida</taxon>
        <taxon>Trypanosomatidae</taxon>
        <taxon>Leishmaniinae</taxon>
        <taxon>Leishmania</taxon>
        <taxon>lizard Leishmania</taxon>
    </lineage>
</organism>
<proteinExistence type="predicted"/>
<accession>A0A640KEE5</accession>
<protein>
    <submittedName>
        <fullName evidence="1">Uncharacterized protein</fullName>
    </submittedName>
</protein>
<dbReference type="Proteomes" id="UP000419144">
    <property type="component" value="Unassembled WGS sequence"/>
</dbReference>
<dbReference type="AlphaFoldDB" id="A0A640KEE5"/>
<reference evidence="1" key="1">
    <citation type="submission" date="2019-11" db="EMBL/GenBank/DDBJ databases">
        <title>Leishmania tarentolae CDS.</title>
        <authorList>
            <person name="Goto Y."/>
            <person name="Yamagishi J."/>
        </authorList>
    </citation>
    <scope>NUCLEOTIDE SEQUENCE [LARGE SCALE GENOMIC DNA]</scope>
    <source>
        <strain evidence="1">Parrot Tar II</strain>
    </source>
</reference>
<keyword evidence="2" id="KW-1185">Reference proteome</keyword>
<sequence length="674" mass="71766">MNIFQNCKVGFPQGRSLVDDSTASSVPRYPILALSPDGGSTQTSLSYGIRDTSSAKQSADLPALLASAQQTRPIAAQSGQRTFPLVPYYGILSRFEVCIDVSVDYGAQTSVMQASDEARQSTGMPLRNRSTTMARMTHIQRRLYDVTAQFGRVYHLSNCATLSESVMAPSLPNQGSASSAAAFPSQLTYGAYIEALNDAFRRFSALRQTCVAVSKAASGVSVTTIGDGRVTHHTFYVRLLGHPLWKDLSALLCVEKGRLLLCCVSSSRTTQKHLSTTCADAGVDLDWVGGAALMTEPLQLIPGDVNPVWAAWDALVRLPLLLPPSTNRKDDKEGLASGSDDATGTLKTVSAGTQEVLSKVTQTGSVLSGFHVSLISSMPFQAGKCYHQVGRIAEEAPVFAQEDYPPSSSLSAAAAGQWARQAVVARRYVWRLMPSPLSYLTVPSTASSASAPSLSCCAVLPFFMSKLLECLVEDCGLIAFVVRCGAPAEVTTHLGALSGPAGSTAPAAVGVRLVHSNAPSLLTLQQGPSSSSCLAFSRLSGSVWVDAETRESLSLRGLTTAFGEPGKDAERDEEEDTEMEFEVVSIRYGRRDGRRTTEEVLNRAPIDVTSTAAAVQSSSSSSSGSGAAKRARLDAADIHEADVNDAFVRPAQWGPWFAFTISVKRLIVIDDIDL</sequence>
<dbReference type="EMBL" id="BLBS01000022">
    <property type="protein sequence ID" value="GET87571.1"/>
    <property type="molecule type" value="Genomic_DNA"/>
</dbReference>
<name>A0A640KEE5_LEITA</name>
<dbReference type="OrthoDB" id="264693at2759"/>
<evidence type="ECO:0000313" key="2">
    <source>
        <dbReference type="Proteomes" id="UP000419144"/>
    </source>
</evidence>
<comment type="caution">
    <text evidence="1">The sequence shown here is derived from an EMBL/GenBank/DDBJ whole genome shotgun (WGS) entry which is preliminary data.</text>
</comment>
<gene>
    <name evidence="1" type="ORF">LtaPh_1701800</name>
</gene>